<protein>
    <submittedName>
        <fullName evidence="1">Uncharacterized protein</fullName>
    </submittedName>
</protein>
<keyword evidence="2" id="KW-1185">Reference proteome</keyword>
<accession>A0A4R4SP34</accession>
<evidence type="ECO:0000313" key="2">
    <source>
        <dbReference type="Proteomes" id="UP000295345"/>
    </source>
</evidence>
<comment type="caution">
    <text evidence="1">The sequence shown here is derived from an EMBL/GenBank/DDBJ whole genome shotgun (WGS) entry which is preliminary data.</text>
</comment>
<dbReference type="EMBL" id="SMKI01000479">
    <property type="protein sequence ID" value="TDC65578.1"/>
    <property type="molecule type" value="Genomic_DNA"/>
</dbReference>
<dbReference type="Pfam" id="PF19142">
    <property type="entry name" value="DUF5825"/>
    <property type="match status" value="1"/>
</dbReference>
<dbReference type="AlphaFoldDB" id="A0A4R4SP34"/>
<name>A0A4R4SP34_9ACTN</name>
<reference evidence="1 2" key="1">
    <citation type="submission" date="2019-03" db="EMBL/GenBank/DDBJ databases">
        <title>Draft genome sequences of novel Actinobacteria.</title>
        <authorList>
            <person name="Sahin N."/>
            <person name="Ay H."/>
            <person name="Saygin H."/>
        </authorList>
    </citation>
    <scope>NUCLEOTIDE SEQUENCE [LARGE SCALE GENOMIC DNA]</scope>
    <source>
        <strain evidence="1 2">DSM 41900</strain>
    </source>
</reference>
<dbReference type="InterPro" id="IPR043863">
    <property type="entry name" value="DUF5825"/>
</dbReference>
<proteinExistence type="predicted"/>
<sequence>MSTPLTVRAWRDYDAGSLDAPGMYLGEHELTGRSDEAVDLLWELGARRVELAGRVDLAAPADVAGTVRLLCLVRDLTAQAIYTQWRLRLPDGTEDWRPLGHLQPPAVLEGVPDGEAALAGWRAGHYLGKCQWRRGPGFFQLRDRRWGDLRRFTLTDGGYRAAVETLVPGARADAVPAPVLAAFEDERLVWRLGDRVCWLPYATRRWAQSAMLI</sequence>
<dbReference type="OrthoDB" id="3624112at2"/>
<organism evidence="1 2">
    <name type="scientific">Streptomyces hainanensis</name>
    <dbReference type="NCBI Taxonomy" id="402648"/>
    <lineage>
        <taxon>Bacteria</taxon>
        <taxon>Bacillati</taxon>
        <taxon>Actinomycetota</taxon>
        <taxon>Actinomycetes</taxon>
        <taxon>Kitasatosporales</taxon>
        <taxon>Streptomycetaceae</taxon>
        <taxon>Streptomyces</taxon>
    </lineage>
</organism>
<gene>
    <name evidence="1" type="ORF">E1283_30530</name>
</gene>
<dbReference type="Proteomes" id="UP000295345">
    <property type="component" value="Unassembled WGS sequence"/>
</dbReference>
<evidence type="ECO:0000313" key="1">
    <source>
        <dbReference type="EMBL" id="TDC65578.1"/>
    </source>
</evidence>
<dbReference type="RefSeq" id="WP_132821418.1">
    <property type="nucleotide sequence ID" value="NZ_SMKI01000479.1"/>
</dbReference>